<dbReference type="InterPro" id="IPR000595">
    <property type="entry name" value="cNMP-bd_dom"/>
</dbReference>
<proteinExistence type="predicted"/>
<evidence type="ECO:0000313" key="2">
    <source>
        <dbReference type="EMBL" id="NNJ25029.1"/>
    </source>
</evidence>
<gene>
    <name evidence="2" type="ORF">LzC2_10910</name>
</gene>
<dbReference type="InterPro" id="IPR014710">
    <property type="entry name" value="RmlC-like_jellyroll"/>
</dbReference>
<evidence type="ECO:0000313" key="3">
    <source>
        <dbReference type="Proteomes" id="UP000609651"/>
    </source>
</evidence>
<organism evidence="2 3">
    <name type="scientific">Alienimonas chondri</name>
    <dbReference type="NCBI Taxonomy" id="2681879"/>
    <lineage>
        <taxon>Bacteria</taxon>
        <taxon>Pseudomonadati</taxon>
        <taxon>Planctomycetota</taxon>
        <taxon>Planctomycetia</taxon>
        <taxon>Planctomycetales</taxon>
        <taxon>Planctomycetaceae</taxon>
        <taxon>Alienimonas</taxon>
    </lineage>
</organism>
<dbReference type="Proteomes" id="UP000609651">
    <property type="component" value="Unassembled WGS sequence"/>
</dbReference>
<dbReference type="PANTHER" id="PTHR24567">
    <property type="entry name" value="CRP FAMILY TRANSCRIPTIONAL REGULATORY PROTEIN"/>
    <property type="match status" value="1"/>
</dbReference>
<accession>A0ABX1VAA5</accession>
<evidence type="ECO:0000259" key="1">
    <source>
        <dbReference type="PROSITE" id="PS50042"/>
    </source>
</evidence>
<reference evidence="2 3" key="1">
    <citation type="journal article" date="2020" name="Syst. Appl. Microbiol.">
        <title>Alienimonas chondri sp. nov., a novel planctomycete isolated from the biofilm of the red alga Chondrus crispus.</title>
        <authorList>
            <person name="Vitorino I."/>
            <person name="Albuquerque L."/>
            <person name="Wiegand S."/>
            <person name="Kallscheuer N."/>
            <person name="da Costa M.S."/>
            <person name="Lobo-da-Cunha A."/>
            <person name="Jogler C."/>
            <person name="Lage O.M."/>
        </authorList>
    </citation>
    <scope>NUCLEOTIDE SEQUENCE [LARGE SCALE GENOMIC DNA]</scope>
    <source>
        <strain evidence="2 3">LzC2</strain>
    </source>
</reference>
<sequence>MDQSTADAPPVSPADLEVCPAFAKLTNSQRREFLDLASRHRFSAGETILHEGRETRCLWFILSGSCEVVKARPDGGDRVLATLDAGALFGEMSFFSPAPHSADVRATGECVVLRMSAENWEVLEQIGLRPAFHIARQTAAVMSDRLRCMDEWITRVLAETSDPTDRAKRTDEWNEFRSKLFGA</sequence>
<protein>
    <recommendedName>
        <fullName evidence="1">Cyclic nucleotide-binding domain-containing protein</fullName>
    </recommendedName>
</protein>
<comment type="caution">
    <text evidence="2">The sequence shown here is derived from an EMBL/GenBank/DDBJ whole genome shotgun (WGS) entry which is preliminary data.</text>
</comment>
<dbReference type="CDD" id="cd00038">
    <property type="entry name" value="CAP_ED"/>
    <property type="match status" value="1"/>
</dbReference>
<dbReference type="Gene3D" id="2.60.120.10">
    <property type="entry name" value="Jelly Rolls"/>
    <property type="match status" value="1"/>
</dbReference>
<dbReference type="EMBL" id="WTPX01000023">
    <property type="protein sequence ID" value="NNJ25029.1"/>
    <property type="molecule type" value="Genomic_DNA"/>
</dbReference>
<dbReference type="PROSITE" id="PS50042">
    <property type="entry name" value="CNMP_BINDING_3"/>
    <property type="match status" value="1"/>
</dbReference>
<dbReference type="InterPro" id="IPR018490">
    <property type="entry name" value="cNMP-bd_dom_sf"/>
</dbReference>
<dbReference type="InterPro" id="IPR050397">
    <property type="entry name" value="Env_Response_Regulators"/>
</dbReference>
<dbReference type="Pfam" id="PF00027">
    <property type="entry name" value="cNMP_binding"/>
    <property type="match status" value="1"/>
</dbReference>
<feature type="domain" description="Cyclic nucleotide-binding" evidence="1">
    <location>
        <begin position="21"/>
        <end position="123"/>
    </location>
</feature>
<name>A0ABX1VAA5_9PLAN</name>
<dbReference type="SUPFAM" id="SSF51206">
    <property type="entry name" value="cAMP-binding domain-like"/>
    <property type="match status" value="1"/>
</dbReference>
<keyword evidence="3" id="KW-1185">Reference proteome</keyword>
<dbReference type="RefSeq" id="WP_171184594.1">
    <property type="nucleotide sequence ID" value="NZ_WTPX01000023.1"/>
</dbReference>
<dbReference type="SMART" id="SM00100">
    <property type="entry name" value="cNMP"/>
    <property type="match status" value="1"/>
</dbReference>
<dbReference type="PANTHER" id="PTHR24567:SF68">
    <property type="entry name" value="DNA-BINDING TRANSCRIPTIONAL DUAL REGULATOR CRP"/>
    <property type="match status" value="1"/>
</dbReference>